<proteinExistence type="predicted"/>
<evidence type="ECO:0000256" key="2">
    <source>
        <dbReference type="ARBA" id="ARBA00023140"/>
    </source>
</evidence>
<dbReference type="InterPro" id="IPR020845">
    <property type="entry name" value="AMP-binding_CS"/>
</dbReference>
<dbReference type="Gene3D" id="3.40.50.980">
    <property type="match status" value="2"/>
</dbReference>
<dbReference type="PROSITE" id="PS00455">
    <property type="entry name" value="AMP_BINDING"/>
    <property type="match status" value="1"/>
</dbReference>
<dbReference type="GO" id="GO:0016405">
    <property type="term" value="F:CoA-ligase activity"/>
    <property type="evidence" value="ECO:0007669"/>
    <property type="project" value="TreeGrafter"/>
</dbReference>
<dbReference type="WBParaSite" id="PDA_v2.g30148.t1">
    <property type="protein sequence ID" value="PDA_v2.g30148.t1"/>
    <property type="gene ID" value="PDA_v2.g30148"/>
</dbReference>
<dbReference type="InterPro" id="IPR000873">
    <property type="entry name" value="AMP-dep_synth/lig_dom"/>
</dbReference>
<protein>
    <submittedName>
        <fullName evidence="5">AMP-dependent synthetase/ligase domain-containing protein</fullName>
    </submittedName>
</protein>
<accession>A0A914QRX5</accession>
<reference evidence="5" key="1">
    <citation type="submission" date="2022-11" db="UniProtKB">
        <authorList>
            <consortium name="WormBaseParasite"/>
        </authorList>
    </citation>
    <scope>IDENTIFICATION</scope>
</reference>
<evidence type="ECO:0000259" key="3">
    <source>
        <dbReference type="Pfam" id="PF00501"/>
    </source>
</evidence>
<dbReference type="Proteomes" id="UP000887578">
    <property type="component" value="Unplaced"/>
</dbReference>
<evidence type="ECO:0000256" key="1">
    <source>
        <dbReference type="ARBA" id="ARBA00004275"/>
    </source>
</evidence>
<organism evidence="4 5">
    <name type="scientific">Panagrolaimus davidi</name>
    <dbReference type="NCBI Taxonomy" id="227884"/>
    <lineage>
        <taxon>Eukaryota</taxon>
        <taxon>Metazoa</taxon>
        <taxon>Ecdysozoa</taxon>
        <taxon>Nematoda</taxon>
        <taxon>Chromadorea</taxon>
        <taxon>Rhabditida</taxon>
        <taxon>Tylenchina</taxon>
        <taxon>Panagrolaimomorpha</taxon>
        <taxon>Panagrolaimoidea</taxon>
        <taxon>Panagrolaimidae</taxon>
        <taxon>Panagrolaimus</taxon>
    </lineage>
</organism>
<feature type="domain" description="AMP-dependent synthetase/ligase" evidence="3">
    <location>
        <begin position="31"/>
        <end position="407"/>
    </location>
</feature>
<keyword evidence="4" id="KW-1185">Reference proteome</keyword>
<evidence type="ECO:0000313" key="5">
    <source>
        <dbReference type="WBParaSite" id="PDA_v2.g30148.t1"/>
    </source>
</evidence>
<dbReference type="Gene3D" id="2.30.38.10">
    <property type="entry name" value="Luciferase, Domain 3"/>
    <property type="match status" value="1"/>
</dbReference>
<sequence>MVLFESPFEPVPIVNKPFAEIILTKLWQHSIKYPRKKAIISAENEDQYFTYSDIYLYSLSVASFLQQHGFQHGDVVGLVMPNSLYYAPIFIGSTLQGGTIAAGSVSNTHYELERQFTDASVKYVFCSNDALDNVLKATKKLPIKKIIVIDANENTKFSNSNIFNISQVFNTVPLPHLPPVKINLEMDALILPYSSGTTGAPKGVVITHKGFGTHANVLNSLMENLLKNVFIKKPYIFDQELELILLPINHMFGCCVLFHCLMMAKTVVLMKEFEPEPFFKAIEKFKIRMLMIHPPVLIMLSKHSAVDQYDLSSIEIIFSGAAPAGKDIIEDVKQKHPNLKQVTQGYGATECLVAAFPDNENIPNGSVGKVAPLGKAKVIDIETGKELSYNQPGEILFFSPTVTPGYLNRPEATKESIGAEGWYHTGIIRKKMLHV</sequence>
<keyword evidence="2" id="KW-0576">Peroxisome</keyword>
<dbReference type="GO" id="GO:0005777">
    <property type="term" value="C:peroxisome"/>
    <property type="evidence" value="ECO:0007669"/>
    <property type="project" value="UniProtKB-SubCell"/>
</dbReference>
<dbReference type="PANTHER" id="PTHR24096">
    <property type="entry name" value="LONG-CHAIN-FATTY-ACID--COA LIGASE"/>
    <property type="match status" value="1"/>
</dbReference>
<dbReference type="Pfam" id="PF00501">
    <property type="entry name" value="AMP-binding"/>
    <property type="match status" value="1"/>
</dbReference>
<dbReference type="PANTHER" id="PTHR24096:SF422">
    <property type="entry name" value="BCDNA.GH02901"/>
    <property type="match status" value="1"/>
</dbReference>
<dbReference type="SUPFAM" id="SSF56801">
    <property type="entry name" value="Acetyl-CoA synthetase-like"/>
    <property type="match status" value="1"/>
</dbReference>
<comment type="subcellular location">
    <subcellularLocation>
        <location evidence="1">Peroxisome</location>
    </subcellularLocation>
</comment>
<name>A0A914QRX5_9BILA</name>
<evidence type="ECO:0000313" key="4">
    <source>
        <dbReference type="Proteomes" id="UP000887578"/>
    </source>
</evidence>
<dbReference type="AlphaFoldDB" id="A0A914QRX5"/>